<dbReference type="Proteomes" id="UP000316008">
    <property type="component" value="Unassembled WGS sequence"/>
</dbReference>
<dbReference type="AlphaFoldDB" id="A0A556MRR4"/>
<dbReference type="PROSITE" id="PS51257">
    <property type="entry name" value="PROKAR_LIPOPROTEIN"/>
    <property type="match status" value="1"/>
</dbReference>
<reference evidence="2 3" key="1">
    <citation type="submission" date="2019-07" db="EMBL/GenBank/DDBJ databases">
        <authorList>
            <person name="Huq M.A."/>
        </authorList>
    </citation>
    <scope>NUCLEOTIDE SEQUENCE [LARGE SCALE GENOMIC DNA]</scope>
    <source>
        <strain evidence="2 3">MAH-3</strain>
    </source>
</reference>
<comment type="caution">
    <text evidence="2">The sequence shown here is derived from an EMBL/GenBank/DDBJ whole genome shotgun (WGS) entry which is preliminary data.</text>
</comment>
<dbReference type="OrthoDB" id="1491128at2"/>
<evidence type="ECO:0000313" key="2">
    <source>
        <dbReference type="EMBL" id="TSJ42478.1"/>
    </source>
</evidence>
<name>A0A556MRR4_9FLAO</name>
<gene>
    <name evidence="2" type="ORF">FO442_11975</name>
</gene>
<dbReference type="EMBL" id="VLPL01000005">
    <property type="protein sequence ID" value="TSJ42478.1"/>
    <property type="molecule type" value="Genomic_DNA"/>
</dbReference>
<accession>A0A556MRR4</accession>
<protein>
    <submittedName>
        <fullName evidence="2">DUF4249 family protein</fullName>
    </submittedName>
</protein>
<dbReference type="RefSeq" id="WP_144333431.1">
    <property type="nucleotide sequence ID" value="NZ_VLPL01000005.1"/>
</dbReference>
<sequence length="388" mass="42649">MKFLQFSLYSIILTSLVLIASCEDDIDFAGDHVETPVLFGILDKTDSLHYIKLTRTFGGSNNSLEVAQIADSSYFQDAEIKIEEWASLPPNNVNTKVRTWTLRDTILTTKVPGAFYSPNQKVYYFKTETFNISSPPSVSDPNLNVALKDEATYKLIATINGGQIVVNAETKLVTGMAISQPSAAGALAFVKTVNGVKQYNQLSMKANAGNAKVIDARIQFFFNEYFNGVPVEKSFIWKVGEANGEQITGSQATFVASGETFYTLVKDNCTNDPTITKREMTSIRVLMTGGSEELSKYILVNQPSSSLAQNKPTFTNLARADGGPVIGIFTSRMTNKQDKPKFNPTIPNQRALDYLSLKELCTGPITGLLLFCSDNPIDINNGESWICQ</sequence>
<keyword evidence="1" id="KW-0732">Signal</keyword>
<feature type="signal peptide" evidence="1">
    <location>
        <begin position="1"/>
        <end position="20"/>
    </location>
</feature>
<keyword evidence="3" id="KW-1185">Reference proteome</keyword>
<evidence type="ECO:0000256" key="1">
    <source>
        <dbReference type="SAM" id="SignalP"/>
    </source>
</evidence>
<organism evidence="2 3">
    <name type="scientific">Fluviicola chungangensis</name>
    <dbReference type="NCBI Taxonomy" id="2597671"/>
    <lineage>
        <taxon>Bacteria</taxon>
        <taxon>Pseudomonadati</taxon>
        <taxon>Bacteroidota</taxon>
        <taxon>Flavobacteriia</taxon>
        <taxon>Flavobacteriales</taxon>
        <taxon>Crocinitomicaceae</taxon>
        <taxon>Fluviicola</taxon>
    </lineage>
</organism>
<feature type="chain" id="PRO_5021706300" evidence="1">
    <location>
        <begin position="21"/>
        <end position="388"/>
    </location>
</feature>
<proteinExistence type="predicted"/>
<evidence type="ECO:0000313" key="3">
    <source>
        <dbReference type="Proteomes" id="UP000316008"/>
    </source>
</evidence>